<evidence type="ECO:0000313" key="11">
    <source>
        <dbReference type="Proteomes" id="UP001189429"/>
    </source>
</evidence>
<sequence>MPTHRDRDIFQTGKAQPPVSSSHPLRAPPNIVVMAGAGLSVSAGIPDFRSPGTGLYDNLHRYGLPHPEAIFELSFFRDNPAPFYPRGAADMLCKELWPGQYRPTPAHYFLALLEQKGLLQRCYTQNIDSLETTAGLSRERLVAAHGNFDTASCIDTGRKVPPDEVRQAVMGGAEACEEMAQRHGGLVKPDIVFFGESLPERFFRLQREDFALCDLLLIFGTSLQVHPFAGLAREPRPGVPRVLVNRERVGEDEDGLGELQAMLGIGRASGLQFDHAGSQDVFVQGECDDAVEELVRLLGWQSEFLELLESSADSAWALQPRAAAFSVIHDALAMSPWEQRVWQNAPAAGGGRRNVKRVLHAATSEVFAMKIIASSQVRERDASSYLNREVSVQLKARHPNILRLLSYFEDLRRRACGDMGASALYVCSE</sequence>
<keyword evidence="3" id="KW-0479">Metal-binding</keyword>
<evidence type="ECO:0000259" key="9">
    <source>
        <dbReference type="PROSITE" id="PS50305"/>
    </source>
</evidence>
<evidence type="ECO:0000313" key="10">
    <source>
        <dbReference type="EMBL" id="CAK0862025.1"/>
    </source>
</evidence>
<dbReference type="InterPro" id="IPR050134">
    <property type="entry name" value="NAD-dep_sirtuin_deacylases"/>
</dbReference>
<comment type="caution">
    <text evidence="10">The sequence shown here is derived from an EMBL/GenBank/DDBJ whole genome shotgun (WGS) entry which is preliminary data.</text>
</comment>
<name>A0ABN9UQB7_9DINO</name>
<evidence type="ECO:0000256" key="6">
    <source>
        <dbReference type="PROSITE-ProRule" id="PRU00236"/>
    </source>
</evidence>
<keyword evidence="5" id="KW-0520">NAD</keyword>
<comment type="cofactor">
    <cofactor evidence="1">
        <name>Zn(2+)</name>
        <dbReference type="ChEBI" id="CHEBI:29105"/>
    </cofactor>
</comment>
<gene>
    <name evidence="10" type="ORF">PCOR1329_LOCUS50544</name>
</gene>
<comment type="caution">
    <text evidence="6">Lacks conserved residue(s) required for the propagation of feature annotation.</text>
</comment>
<dbReference type="Gene3D" id="3.30.200.20">
    <property type="entry name" value="Phosphorylase Kinase, domain 1"/>
    <property type="match status" value="1"/>
</dbReference>
<dbReference type="PANTHER" id="PTHR11085">
    <property type="entry name" value="NAD-DEPENDENT PROTEIN DEACYLASE SIRTUIN-5, MITOCHONDRIAL-RELATED"/>
    <property type="match status" value="1"/>
</dbReference>
<dbReference type="InterPro" id="IPR003000">
    <property type="entry name" value="Sirtuin"/>
</dbReference>
<keyword evidence="2" id="KW-0808">Transferase</keyword>
<feature type="region of interest" description="Disordered" evidence="7">
    <location>
        <begin position="1"/>
        <end position="26"/>
    </location>
</feature>
<dbReference type="SUPFAM" id="SSF52467">
    <property type="entry name" value="DHS-like NAD/FAD-binding domain"/>
    <property type="match status" value="1"/>
</dbReference>
<dbReference type="InterPro" id="IPR029035">
    <property type="entry name" value="DHS-like_NAD/FAD-binding_dom"/>
</dbReference>
<feature type="domain" description="Protein kinase" evidence="8">
    <location>
        <begin position="341"/>
        <end position="429"/>
    </location>
</feature>
<evidence type="ECO:0000256" key="7">
    <source>
        <dbReference type="SAM" id="MobiDB-lite"/>
    </source>
</evidence>
<dbReference type="PROSITE" id="PS50305">
    <property type="entry name" value="SIRTUIN"/>
    <property type="match status" value="1"/>
</dbReference>
<evidence type="ECO:0000256" key="2">
    <source>
        <dbReference type="ARBA" id="ARBA00022679"/>
    </source>
</evidence>
<dbReference type="EMBL" id="CAUYUJ010016116">
    <property type="protein sequence ID" value="CAK0862025.1"/>
    <property type="molecule type" value="Genomic_DNA"/>
</dbReference>
<dbReference type="InterPro" id="IPR026590">
    <property type="entry name" value="Ssirtuin_cat_dom"/>
</dbReference>
<evidence type="ECO:0000256" key="5">
    <source>
        <dbReference type="ARBA" id="ARBA00023027"/>
    </source>
</evidence>
<evidence type="ECO:0000256" key="3">
    <source>
        <dbReference type="ARBA" id="ARBA00022723"/>
    </source>
</evidence>
<evidence type="ECO:0000259" key="8">
    <source>
        <dbReference type="PROSITE" id="PS50011"/>
    </source>
</evidence>
<dbReference type="Gene3D" id="3.40.50.1220">
    <property type="entry name" value="TPP-binding domain"/>
    <property type="match status" value="1"/>
</dbReference>
<dbReference type="PANTHER" id="PTHR11085:SF6">
    <property type="entry name" value="NAD-DEPENDENT PROTEIN DEACETYLASE SIRTUIN-2"/>
    <property type="match status" value="1"/>
</dbReference>
<dbReference type="InterPro" id="IPR011009">
    <property type="entry name" value="Kinase-like_dom_sf"/>
</dbReference>
<organism evidence="10 11">
    <name type="scientific">Prorocentrum cordatum</name>
    <dbReference type="NCBI Taxonomy" id="2364126"/>
    <lineage>
        <taxon>Eukaryota</taxon>
        <taxon>Sar</taxon>
        <taxon>Alveolata</taxon>
        <taxon>Dinophyceae</taxon>
        <taxon>Prorocentrales</taxon>
        <taxon>Prorocentraceae</taxon>
        <taxon>Prorocentrum</taxon>
    </lineage>
</organism>
<reference evidence="10" key="1">
    <citation type="submission" date="2023-10" db="EMBL/GenBank/DDBJ databases">
        <authorList>
            <person name="Chen Y."/>
            <person name="Shah S."/>
            <person name="Dougan E. K."/>
            <person name="Thang M."/>
            <person name="Chan C."/>
        </authorList>
    </citation>
    <scope>NUCLEOTIDE SEQUENCE [LARGE SCALE GENOMIC DNA]</scope>
</reference>
<dbReference type="SUPFAM" id="SSF56112">
    <property type="entry name" value="Protein kinase-like (PK-like)"/>
    <property type="match status" value="1"/>
</dbReference>
<dbReference type="InterPro" id="IPR000719">
    <property type="entry name" value="Prot_kinase_dom"/>
</dbReference>
<dbReference type="Proteomes" id="UP001189429">
    <property type="component" value="Unassembled WGS sequence"/>
</dbReference>
<keyword evidence="4" id="KW-0862">Zinc</keyword>
<evidence type="ECO:0008006" key="12">
    <source>
        <dbReference type="Google" id="ProtNLM"/>
    </source>
</evidence>
<dbReference type="InterPro" id="IPR026591">
    <property type="entry name" value="Sirtuin_cat_small_dom_sf"/>
</dbReference>
<accession>A0ABN9UQB7</accession>
<feature type="domain" description="Deacetylase sirtuin-type" evidence="9">
    <location>
        <begin position="2"/>
        <end position="301"/>
    </location>
</feature>
<evidence type="ECO:0000256" key="4">
    <source>
        <dbReference type="ARBA" id="ARBA00022833"/>
    </source>
</evidence>
<dbReference type="Gene3D" id="3.30.1600.10">
    <property type="entry name" value="SIR2/SIRT2 'Small Domain"/>
    <property type="match status" value="1"/>
</dbReference>
<dbReference type="PROSITE" id="PS50011">
    <property type="entry name" value="PROTEIN_KINASE_DOM"/>
    <property type="match status" value="1"/>
</dbReference>
<proteinExistence type="predicted"/>
<protein>
    <recommendedName>
        <fullName evidence="12">Protein kinase domain-containing protein</fullName>
    </recommendedName>
</protein>
<dbReference type="Pfam" id="PF02146">
    <property type="entry name" value="SIR2"/>
    <property type="match status" value="1"/>
</dbReference>
<keyword evidence="11" id="KW-1185">Reference proteome</keyword>
<evidence type="ECO:0000256" key="1">
    <source>
        <dbReference type="ARBA" id="ARBA00001947"/>
    </source>
</evidence>